<dbReference type="PANTHER" id="PTHR22605">
    <property type="entry name" value="RZ-TYPE DOMAIN-CONTAINING PROTEIN"/>
    <property type="match status" value="1"/>
</dbReference>
<dbReference type="GO" id="GO:0004842">
    <property type="term" value="F:ubiquitin-protein transferase activity"/>
    <property type="evidence" value="ECO:0007669"/>
    <property type="project" value="InterPro"/>
</dbReference>
<dbReference type="Gene3D" id="3.40.50.300">
    <property type="entry name" value="P-loop containing nucleotide triphosphate hydrolases"/>
    <property type="match status" value="2"/>
</dbReference>
<accession>A0A818PK42</accession>
<feature type="domain" description="AAA+ ATPase" evidence="2">
    <location>
        <begin position="2035"/>
        <end position="2185"/>
    </location>
</feature>
<feature type="region of interest" description="Disordered" evidence="1">
    <location>
        <begin position="874"/>
        <end position="903"/>
    </location>
</feature>
<dbReference type="Pfam" id="PF12775">
    <property type="entry name" value="AAA_7"/>
    <property type="match status" value="1"/>
</dbReference>
<dbReference type="SUPFAM" id="SSF52540">
    <property type="entry name" value="P-loop containing nucleoside triphosphate hydrolases"/>
    <property type="match status" value="2"/>
</dbReference>
<feature type="domain" description="AAA+ ATPase" evidence="2">
    <location>
        <begin position="2470"/>
        <end position="2605"/>
    </location>
</feature>
<dbReference type="CDD" id="cd00009">
    <property type="entry name" value="AAA"/>
    <property type="match status" value="1"/>
</dbReference>
<organism evidence="3 4">
    <name type="scientific">Rotaria socialis</name>
    <dbReference type="NCBI Taxonomy" id="392032"/>
    <lineage>
        <taxon>Eukaryota</taxon>
        <taxon>Metazoa</taxon>
        <taxon>Spiralia</taxon>
        <taxon>Gnathifera</taxon>
        <taxon>Rotifera</taxon>
        <taxon>Eurotatoria</taxon>
        <taxon>Bdelloidea</taxon>
        <taxon>Philodinida</taxon>
        <taxon>Philodinidae</taxon>
        <taxon>Rotaria</taxon>
    </lineage>
</organism>
<sequence length="2931" mass="341152">MSTPPPIKPDNHMNNFEVVSSDEAESELPGDYETGNELQDAGVSRISIATGSTTSSDSGIRHSITLYMLRKVDPNHKWQIQAVFSKKRKFDFNRSEALSFHQASTNKNEEVPMLYRLKLFFIYNDKRQVCVYDDGKYYITSSFKIRISEPGIAHTSHYYADSLHALMINPSVSNQFLFGIHFKKGGITSLKAAAPGSSISLWDSLPIFTYYLLRTQSYDKCDALFDQFKIIEESIRIIISPDGLERFLSMCLKYLSTIENVLNQDLNALKVLIQMIALIPISKQNVFLDKQASEFVPVILKIISDRINTLMVIINKNDWISFYKGLTLLICIKILHEKDKNDTDNTIDLLSRISEKGQREDAALQLFKLFKLIERRLPGNKMMELYKLVNPKDLSLEYLEPTVSWETYIYGLTHIVENCEYCMNDLEDHIKDQLRRFLNANYFPMLLPDVAWILTYLKQQTNSKSTQIIQRIFQKSDSLQISIEQYLDSRSYSITSHEFPLVRDILIRSYNSELMHNINRPEYLLRMLTYRKEHKTDHFIEWFKCFLCETDENWIRYQNLVYHWTNCFVKDQIALFEIMKEVDSLIDLWIKVAPNNNQRSDFFVAHMVTQCFSQENMNNLLKNALHTVNNEKFLEAFKKQYEKEKLANVKGQLRNLKDPTNPLFQLINIAEEQQRQNKLVEDLIILAASMIEVEDNELLNDTFNNPSRGTFVYLILFDKSLSSLSIHKTIVNRLSQQWTKWEQGTLLASDIRTWENFPKEQKAIFHEIWPLVAKETEKTVDIDSVFDVSCKALKAKLETNDKIITCLDTYCQDAIDKSTYDDLVKNWHERFEIESIHLIDIPPALSNIVEFADELNPYAASIAWKTYLDRQTAPSRNNRSLERNPIARQLSEELDNDTTSRQEEEFSTDIIQESIYNKVKMESIAILKEAKEILKQFKQILQHICERGRHIPIENILRLFPDINQAKNDLKTLAPLLIKDILPLLRSIISFWKNRIRIRSICTGIMNLSSKISVDIDLNFLRKVLSIDARTPIRVFSSAYKYYLKDFKRKCSANVLTLLSFYGSSQDLFEFLDSLTGDDVYNLQEAVNDWDETLVNTKTIFDFSTVKNFLDRAYASITEKLKQLNLTSLPFEHIIACFEDILANKEFNDLAKCLQSSALSLASIKRIHLELTDKEQSKRRQIADILQSSNIEFVRIGHHEVAFDIYIVLQNHQEQQQKQTTVNEEQKIQNITFADISELRDRARLLEYSSNTQKSDKNQHDVDKLRHFIEFVSVVETTLETLTNLYRTGYPLVSQFLITEKTFSCENGNYDQLTQNNTTLANLLHSWEKKLLSLYEIYNDLTYFTGDQFQLIEDYIYKSLSVTDPGYHLLRFIDIDPKSIRKLDKTSEQPEDRLENLGSLLSKSREEISCQKEILKNEKILLVETTNEGILRAILSLFQKTNTPPHIRHIFYCTTRTNWIQIRAFVYRCFYSKSFHQLIRPELLSQSIQDQFFRLLRSLIKEKPDQYFRIGIITATTMKNQQLINGLRSMRIVDILRDQDLLNKAELQNLIQEMYKNCKLVTSRISGLGKSACIRQAIEKSNKRYVKIPIYGDFEIDTLAERLRSQYSQFETGSIHLDIGTAANTQQLNEVLYCLLLFRNFRFGQVAVSIPTETTIYIELDASSDATVNKLPLLQYITPSIIVENIDWMILNIEQDGIQAVANYLQAINNKTIFQQNFNSSKFEKLDVKTCVHLIQALFLPNKDVEYITWTQLSIFVAVFQRLFTGFSQCGYFLFDCVQESARPLNIVQKRRAELVQKLRVELVQILLKSSNQFTSLSVESVRKQQRSAANGESTTFSDAIIRWDTIQPFTLVFTASDEPLFVYKKPTDVPKALVDDFKFYYQATRQALGNHAHQITTKSMLNFAKYPRILSKSDKIPAGTQEQGLSDPENGMNEQSMFPDYNTLGHTELFFKLASLSNKYFNKSICPKCFGQYDFQQVECDKCASQETLIRPTSYDHKDVQQFQIDIAKRLQSSYVLTPDNFIKMLLIYMRVQSGIPVLIMGETGCGKTSLIQFLCQKVLDQELEIFRIHAGVTADIIIKKMNAYIKIVQAYTGEEKRLWIFFDEFNTTTNIGLLKEIMCERTLLGEPLPNKMVFLGACNPRRQKTAQRIQNDNAHVGLRKNRYEMQKLLWAGTDQRLLYTVVPMPETMLEYIWDYGYLNETTELDYIKTMLLRCKYLSDFKVIYNLMIRLLLQSQNHFRQIEDASSNDNAHVGLRKNRYEMQKLLWAGTDQRLLYTVVPMPETMLEYIWDYGYLNETTELDYIKTMLLRCKYLSNFKVIYNLMIRLLLQSQNHFRQIEDASSVSLRDIDRFCRLYNWFLESIRQRGAQESLDNSPETYIRRASFISLMVCYYFRLHSDELKDAYVKKIHTIVVENNPELDKTPNYLISCILHREQKWLINDRMEVPPNTAKNRALRDNIFVLLACIVNRIPLFLCGKPGSSKSSAVQILISNLKGKKSTDSYFQTLPELVAVSFQGSQNCTSESIIKVFKRALKYVGVRNDSEILPVIVFDEIGLAELSPHNPLKVLHAELEVDDCKYGFVGISNWRLDASKMNRALYLSTPDPDVADLQLTGVNIAQSMQQQIGGSAAPIDLLVIDSLAKAYYDLYVHLKESQREYENYFGLRDYYSLIKGIIRDSIIVKDKDKLYGIIRKQLKINFDGAYDGSQYLWEQFCNYINRRNIIAQYKCPPFNYLLDQTLRTRSGRYLMLIADNDSAIDYVERYINVHQQRQKNVVRTIVGSSFPGDHSSGNVYAEDYNYRVLMDIILYAETPITLIMRQMGHLYDNLYDLFNQNFAVSAQKKYCRIALGALYHPRCLIHDAFYCIVFIHKRDLDQCDPPFLNRFEKHTIDIQTLIHERHWLLSRQLYGWLENCLPNNLGSNFPLLQHLFV</sequence>
<evidence type="ECO:0000256" key="1">
    <source>
        <dbReference type="SAM" id="MobiDB-lite"/>
    </source>
</evidence>
<dbReference type="Proteomes" id="UP000663872">
    <property type="component" value="Unassembled WGS sequence"/>
</dbReference>
<evidence type="ECO:0000313" key="4">
    <source>
        <dbReference type="Proteomes" id="UP000663872"/>
    </source>
</evidence>
<dbReference type="InterPro" id="IPR031248">
    <property type="entry name" value="RNF213"/>
</dbReference>
<evidence type="ECO:0000259" key="2">
    <source>
        <dbReference type="SMART" id="SM00382"/>
    </source>
</evidence>
<dbReference type="GO" id="GO:0016887">
    <property type="term" value="F:ATP hydrolysis activity"/>
    <property type="evidence" value="ECO:0007669"/>
    <property type="project" value="InterPro"/>
</dbReference>
<reference evidence="3" key="1">
    <citation type="submission" date="2021-02" db="EMBL/GenBank/DDBJ databases">
        <authorList>
            <person name="Nowell W R."/>
        </authorList>
    </citation>
    <scope>NUCLEOTIDE SEQUENCE</scope>
</reference>
<protein>
    <recommendedName>
        <fullName evidence="2">AAA+ ATPase domain-containing protein</fullName>
    </recommendedName>
</protein>
<proteinExistence type="predicted"/>
<comment type="caution">
    <text evidence="3">The sequence shown here is derived from an EMBL/GenBank/DDBJ whole genome shotgun (WGS) entry which is preliminary data.</text>
</comment>
<dbReference type="SMART" id="SM00382">
    <property type="entry name" value="AAA"/>
    <property type="match status" value="2"/>
</dbReference>
<dbReference type="PANTHER" id="PTHR22605:SF1">
    <property type="entry name" value="RZ-TYPE DOMAIN-CONTAINING PROTEIN"/>
    <property type="match status" value="1"/>
</dbReference>
<gene>
    <name evidence="3" type="ORF">GRG538_LOCUS23678</name>
</gene>
<feature type="non-terminal residue" evidence="3">
    <location>
        <position position="1"/>
    </location>
</feature>
<dbReference type="EMBL" id="CAJNYT010003954">
    <property type="protein sequence ID" value="CAF3621073.1"/>
    <property type="molecule type" value="Genomic_DNA"/>
</dbReference>
<evidence type="ECO:0000313" key="3">
    <source>
        <dbReference type="EMBL" id="CAF3621073.1"/>
    </source>
</evidence>
<dbReference type="InterPro" id="IPR003593">
    <property type="entry name" value="AAA+_ATPase"/>
</dbReference>
<dbReference type="InterPro" id="IPR027417">
    <property type="entry name" value="P-loop_NTPase"/>
</dbReference>
<name>A0A818PK42_9BILA</name>